<feature type="transmembrane region" description="Helical" evidence="1">
    <location>
        <begin position="12"/>
        <end position="35"/>
    </location>
</feature>
<evidence type="ECO:0000313" key="2">
    <source>
        <dbReference type="EMBL" id="KAF4340439.1"/>
    </source>
</evidence>
<protein>
    <submittedName>
        <fullName evidence="2">Uncharacterized protein</fullName>
    </submittedName>
</protein>
<keyword evidence="1" id="KW-1133">Transmembrane helix</keyword>
<dbReference type="AlphaFoldDB" id="A0A9P5DZG2"/>
<reference evidence="2" key="1">
    <citation type="journal article" date="2017" name="Mycologia">
        <title>Fusarium algeriense, sp. nov., a novel toxigenic crown rot pathogen of durum wheat from Algeria is nested in the Fusarium burgessii species complex.</title>
        <authorList>
            <person name="Laraba I."/>
            <person name="Keddad A."/>
            <person name="Boureghda H."/>
            <person name="Abdallah N."/>
            <person name="Vaughan M.M."/>
            <person name="Proctor R.H."/>
            <person name="Busman M."/>
            <person name="O'Donnell K."/>
        </authorList>
    </citation>
    <scope>NUCLEOTIDE SEQUENCE</scope>
    <source>
        <strain evidence="2">NRRL 25174</strain>
    </source>
</reference>
<dbReference type="EMBL" id="PVQB02000238">
    <property type="protein sequence ID" value="KAF4340439.1"/>
    <property type="molecule type" value="Genomic_DNA"/>
</dbReference>
<gene>
    <name evidence="2" type="ORF">FBEOM_5655</name>
</gene>
<proteinExistence type="predicted"/>
<feature type="transmembrane region" description="Helical" evidence="1">
    <location>
        <begin position="55"/>
        <end position="77"/>
    </location>
</feature>
<reference evidence="2" key="2">
    <citation type="submission" date="2020-02" db="EMBL/GenBank/DDBJ databases">
        <title>Identification and distribution of gene clusters putatively required for synthesis of sphingolipid metabolism inhibitors in phylogenetically diverse species of the filamentous fungus Fusarium.</title>
        <authorList>
            <person name="Kim H.-S."/>
            <person name="Busman M."/>
            <person name="Brown D.W."/>
            <person name="Divon H."/>
            <person name="Uhlig S."/>
            <person name="Proctor R.H."/>
        </authorList>
    </citation>
    <scope>NUCLEOTIDE SEQUENCE</scope>
    <source>
        <strain evidence="2">NRRL 25174</strain>
    </source>
</reference>
<evidence type="ECO:0000313" key="3">
    <source>
        <dbReference type="Proteomes" id="UP000730481"/>
    </source>
</evidence>
<keyword evidence="3" id="KW-1185">Reference proteome</keyword>
<keyword evidence="1" id="KW-0812">Transmembrane</keyword>
<sequence>MFLPVLLTAREPITALTILVSTATFSAGAFFVALHNTTIDCAHDSATNATYGVDILTDLLTFIAAAGATAGATFIGLTTPPLRSAPIFRVDGVDVDWHENANWQRHGINKTIHNPRYC</sequence>
<keyword evidence="1" id="KW-0472">Membrane</keyword>
<accession>A0A9P5DZG2</accession>
<organism evidence="2 3">
    <name type="scientific">Fusarium beomiforme</name>
    <dbReference type="NCBI Taxonomy" id="44412"/>
    <lineage>
        <taxon>Eukaryota</taxon>
        <taxon>Fungi</taxon>
        <taxon>Dikarya</taxon>
        <taxon>Ascomycota</taxon>
        <taxon>Pezizomycotina</taxon>
        <taxon>Sordariomycetes</taxon>
        <taxon>Hypocreomycetidae</taxon>
        <taxon>Hypocreales</taxon>
        <taxon>Nectriaceae</taxon>
        <taxon>Fusarium</taxon>
        <taxon>Fusarium burgessii species complex</taxon>
    </lineage>
</organism>
<dbReference type="Proteomes" id="UP000730481">
    <property type="component" value="Unassembled WGS sequence"/>
</dbReference>
<name>A0A9P5DZG2_9HYPO</name>
<evidence type="ECO:0000256" key="1">
    <source>
        <dbReference type="SAM" id="Phobius"/>
    </source>
</evidence>
<dbReference type="OrthoDB" id="5002087at2759"/>
<comment type="caution">
    <text evidence="2">The sequence shown here is derived from an EMBL/GenBank/DDBJ whole genome shotgun (WGS) entry which is preliminary data.</text>
</comment>